<name>A0A1I9SC83_9CAUD</name>
<protein>
    <submittedName>
        <fullName evidence="1">Uncharacterized protein</fullName>
    </submittedName>
</protein>
<evidence type="ECO:0000313" key="1">
    <source>
        <dbReference type="EMBL" id="AOZ64460.1"/>
    </source>
</evidence>
<gene>
    <name evidence="1" type="ORF">SEA_PHANCYPHIN_32</name>
</gene>
<dbReference type="Proteomes" id="UP000221881">
    <property type="component" value="Segment"/>
</dbReference>
<sequence length="185" mass="19925">MEAAAAWAAAAIALWVALAQTRENRQHLRREAIAELDVRSTEWETAAAALLGGIRRFLNGHGNGVEINGPLLANFTAATANLNRALRVAEMVCPHKQLHDELDAMQATIGQFAGLLNPTRDDGAAGAADLQAVFDQGKPLVLQIVQQSVTAIEVGMSRYRVRPFVPKRVLARKVEVSGRRGAGRS</sequence>
<reference evidence="2" key="1">
    <citation type="submission" date="2016-08" db="EMBL/GenBank/DDBJ databases">
        <authorList>
            <person name="Ahmed F."/>
            <person name="Bandayrel A."/>
            <person name="Anderson R."/>
            <person name="Medellin R."/>
            <person name="Mendez A."/>
            <person name="Mendoza F."/>
            <person name="Morales A."/>
            <person name="Perez T."/>
            <person name="Ramos J."/>
            <person name="Vu K."/>
            <person name="Sadana R."/>
            <person name="Saha S."/>
            <person name="Butela K.A."/>
            <person name="Garlena R.A."/>
            <person name="Russell D.A."/>
            <person name="Pope W.H."/>
            <person name="Jacobs-Sera D."/>
            <person name="Hendrix R.W."/>
            <person name="Hatfull G.F."/>
        </authorList>
    </citation>
    <scope>NUCLEOTIDE SEQUENCE [LARGE SCALE GENOMIC DNA]</scope>
</reference>
<accession>A0A1I9SC83</accession>
<dbReference type="EMBL" id="KX756439">
    <property type="protein sequence ID" value="AOZ64460.1"/>
    <property type="molecule type" value="Genomic_DNA"/>
</dbReference>
<organism evidence="1 2">
    <name type="scientific">Mycobacterium phage PhancyPhin</name>
    <dbReference type="NCBI Taxonomy" id="1897438"/>
    <lineage>
        <taxon>Viruses</taxon>
        <taxon>Duplodnaviria</taxon>
        <taxon>Heunggongvirae</taxon>
        <taxon>Uroviricota</taxon>
        <taxon>Caudoviricetes</taxon>
        <taxon>Nclasvirinae</taxon>
        <taxon>Charlievirus</taxon>
        <taxon>Charlievirus redi</taxon>
    </lineage>
</organism>
<evidence type="ECO:0000313" key="2">
    <source>
        <dbReference type="Proteomes" id="UP000221881"/>
    </source>
</evidence>
<proteinExistence type="predicted"/>